<dbReference type="PROSITE" id="PS50102">
    <property type="entry name" value="RRM"/>
    <property type="match status" value="1"/>
</dbReference>
<evidence type="ECO:0000256" key="1">
    <source>
        <dbReference type="ARBA" id="ARBA00004123"/>
    </source>
</evidence>
<protein>
    <submittedName>
        <fullName evidence="9">Nuclear cap-binding protein subunit 2</fullName>
    </submittedName>
</protein>
<evidence type="ECO:0000256" key="3">
    <source>
        <dbReference type="ARBA" id="ARBA00022737"/>
    </source>
</evidence>
<dbReference type="GO" id="GO:0006397">
    <property type="term" value="P:mRNA processing"/>
    <property type="evidence" value="ECO:0007669"/>
    <property type="project" value="UniProtKB-KW"/>
</dbReference>
<keyword evidence="5" id="KW-0539">Nucleus</keyword>
<dbReference type="SMART" id="SM00360">
    <property type="entry name" value="RRM"/>
    <property type="match status" value="2"/>
</dbReference>
<evidence type="ECO:0000256" key="4">
    <source>
        <dbReference type="ARBA" id="ARBA00023187"/>
    </source>
</evidence>
<dbReference type="PANTHER" id="PTHR17204">
    <property type="entry name" value="PRE-MRNA PROCESSING PROTEIN PRP39-RELATED"/>
    <property type="match status" value="1"/>
</dbReference>
<feature type="compositionally biased region" description="Acidic residues" evidence="7">
    <location>
        <begin position="29"/>
        <end position="47"/>
    </location>
</feature>
<proteinExistence type="predicted"/>
<dbReference type="GO" id="GO:0003723">
    <property type="term" value="F:RNA binding"/>
    <property type="evidence" value="ECO:0007669"/>
    <property type="project" value="UniProtKB-UniRule"/>
</dbReference>
<dbReference type="GO" id="GO:0005634">
    <property type="term" value="C:nucleus"/>
    <property type="evidence" value="ECO:0007669"/>
    <property type="project" value="UniProtKB-SubCell"/>
</dbReference>
<dbReference type="EMBL" id="BEYU01000008">
    <property type="protein sequence ID" value="GBG24672.1"/>
    <property type="molecule type" value="Genomic_DNA"/>
</dbReference>
<organism evidence="9 10">
    <name type="scientific">Hondaea fermentalgiana</name>
    <dbReference type="NCBI Taxonomy" id="2315210"/>
    <lineage>
        <taxon>Eukaryota</taxon>
        <taxon>Sar</taxon>
        <taxon>Stramenopiles</taxon>
        <taxon>Bigyra</taxon>
        <taxon>Labyrinthulomycetes</taxon>
        <taxon>Thraustochytrida</taxon>
        <taxon>Thraustochytriidae</taxon>
        <taxon>Hondaea</taxon>
    </lineage>
</organism>
<dbReference type="Proteomes" id="UP000241890">
    <property type="component" value="Unassembled WGS sequence"/>
</dbReference>
<keyword evidence="2" id="KW-0507">mRNA processing</keyword>
<dbReference type="InParanoid" id="A0A2R5G0Z0"/>
<dbReference type="Gene3D" id="1.25.40.10">
    <property type="entry name" value="Tetratricopeptide repeat domain"/>
    <property type="match status" value="2"/>
</dbReference>
<dbReference type="InterPro" id="IPR012677">
    <property type="entry name" value="Nucleotide-bd_a/b_plait_sf"/>
</dbReference>
<evidence type="ECO:0000256" key="2">
    <source>
        <dbReference type="ARBA" id="ARBA00022664"/>
    </source>
</evidence>
<comment type="subcellular location">
    <subcellularLocation>
        <location evidence="1">Nucleus</location>
    </subcellularLocation>
</comment>
<feature type="domain" description="RRM" evidence="8">
    <location>
        <begin position="608"/>
        <end position="685"/>
    </location>
</feature>
<gene>
    <name evidence="9" type="ORF">FCC1311_008902</name>
</gene>
<dbReference type="Pfam" id="PF00076">
    <property type="entry name" value="RRM_1"/>
    <property type="match status" value="1"/>
</dbReference>
<evidence type="ECO:0000313" key="9">
    <source>
        <dbReference type="EMBL" id="GBG24672.1"/>
    </source>
</evidence>
<feature type="region of interest" description="Disordered" evidence="7">
    <location>
        <begin position="1"/>
        <end position="48"/>
    </location>
</feature>
<dbReference type="InterPro" id="IPR035979">
    <property type="entry name" value="RBD_domain_sf"/>
</dbReference>
<feature type="compositionally biased region" description="Basic residues" evidence="7">
    <location>
        <begin position="502"/>
        <end position="512"/>
    </location>
</feature>
<comment type="caution">
    <text evidence="9">The sequence shown here is derived from an EMBL/GenBank/DDBJ whole genome shotgun (WGS) entry which is preliminary data.</text>
</comment>
<evidence type="ECO:0000256" key="6">
    <source>
        <dbReference type="PROSITE-ProRule" id="PRU00176"/>
    </source>
</evidence>
<feature type="compositionally biased region" description="Basic and acidic residues" evidence="7">
    <location>
        <begin position="570"/>
        <end position="605"/>
    </location>
</feature>
<sequence length="1016" mass="111296">MASNLESGAEGDEDAGRARGADAAPEADPALDSDSASESDDSADEAAEIERLERAVASEDSASAHAALIEKLRSAGELERLRAAREAFASKFELGEADWIAWVEDESKLGGDLADLNARALKSYPCSVDLWQRRLAASKPPAAREDYQEAARSAGFNVRKGVVIWNAWQTFEESNGDVGTKLALAEERVQCPILDAGLMASLLRLGMSDDDAKAAMARGEEQKKLAVAADAYERRLEQHYPESEPASRASIVSALPEGLADVWIDYVEAMQQQVRRRMSQVWAQRFLRALFDRAVSICGAHSPALWEGYISFCRLHLRDLSLAEAVAERALRPCHGILALWRERLCVGEQRVIGNAEALVEQVSSITYRGLSAGMASQDLCDFLLSSCHVYRRCAVANESHHALQDQLDKQFAYSITVLRTMFPGEPALRLRVVEEYTRCLCQSELFTDGGPSGAAVGVARAWEDFEAKYGTLETLEEAQLQAARTLSLRERVHSTANVRPARTKPTKRKALRRDDAAKNANVSGTGAKKLKREGALPARTSENENGDLVDGVTRMEIEGNPSDAQVSEKSGHQGAHDEGSSKMETDSTHPSEDAQAKSAKREAERERSVFVINLSYKSSEEAIRQHFSTCGKVLRVMMKRNMHGQFKGQCTVVYKARPMAEAAFAQLQGVPLEGRALQLREVKAPGERRQLKASDTATTAAAATPEISAEQAPRTVHVTGLPPTHCSEEELKHGTSAFAEALRACGEIEAVSLAGNRASADVRFTTAKSADEARTTLHKKSFAWPKLAANTTTNTSSNDEGTSIETTKTWMVQRCMFCNKTINHFFFVPFSLDKGRLKFEMFDLKSSFGLIGAQGVATALEGVNVLSSYVRSCVEGCPLKTFSFQGLFFLRSLTTQSLHDKSHAIGRDLIDGVASTLRAEGLELLASSCCVFGKVRNIPAKDTAGSSGNRHCIFMFVEKVFEFLYGLFDRSCLSFRQSLEFSCALVENFLLQHSTLKSSGLSSELYIFQSKIIKL</sequence>
<reference evidence="9 10" key="1">
    <citation type="submission" date="2017-12" db="EMBL/GenBank/DDBJ databases">
        <title>Sequencing, de novo assembly and annotation of complete genome of a new Thraustochytrid species, strain FCC1311.</title>
        <authorList>
            <person name="Sedici K."/>
            <person name="Godart F."/>
            <person name="Aiese Cigliano R."/>
            <person name="Sanseverino W."/>
            <person name="Barakat M."/>
            <person name="Ortet P."/>
            <person name="Marechal E."/>
            <person name="Cagnac O."/>
            <person name="Amato A."/>
        </authorList>
    </citation>
    <scope>NUCLEOTIDE SEQUENCE [LARGE SCALE GENOMIC DNA]</scope>
</reference>
<evidence type="ECO:0000313" key="10">
    <source>
        <dbReference type="Proteomes" id="UP000241890"/>
    </source>
</evidence>
<dbReference type="Gene3D" id="3.30.70.330">
    <property type="match status" value="2"/>
</dbReference>
<dbReference type="InterPro" id="IPR000504">
    <property type="entry name" value="RRM_dom"/>
</dbReference>
<dbReference type="GO" id="GO:0008380">
    <property type="term" value="P:RNA splicing"/>
    <property type="evidence" value="ECO:0007669"/>
    <property type="project" value="UniProtKB-KW"/>
</dbReference>
<dbReference type="SUPFAM" id="SSF48452">
    <property type="entry name" value="TPR-like"/>
    <property type="match status" value="1"/>
</dbReference>
<dbReference type="InterPro" id="IPR011990">
    <property type="entry name" value="TPR-like_helical_dom_sf"/>
</dbReference>
<dbReference type="CDD" id="cd00590">
    <property type="entry name" value="RRM_SF"/>
    <property type="match status" value="1"/>
</dbReference>
<name>A0A2R5G0Z0_9STRA</name>
<evidence type="ECO:0000256" key="7">
    <source>
        <dbReference type="SAM" id="MobiDB-lite"/>
    </source>
</evidence>
<keyword evidence="6" id="KW-0694">RNA-binding</keyword>
<keyword evidence="10" id="KW-1185">Reference proteome</keyword>
<feature type="region of interest" description="Disordered" evidence="7">
    <location>
        <begin position="686"/>
        <end position="705"/>
    </location>
</feature>
<dbReference type="AlphaFoldDB" id="A0A2R5G0Z0"/>
<keyword evidence="4" id="KW-0508">mRNA splicing</keyword>
<evidence type="ECO:0000259" key="8">
    <source>
        <dbReference type="PROSITE" id="PS50102"/>
    </source>
</evidence>
<dbReference type="OrthoDB" id="439808at2759"/>
<evidence type="ECO:0000256" key="5">
    <source>
        <dbReference type="ARBA" id="ARBA00023242"/>
    </source>
</evidence>
<feature type="region of interest" description="Disordered" evidence="7">
    <location>
        <begin position="563"/>
        <end position="605"/>
    </location>
</feature>
<accession>A0A2R5G0Z0</accession>
<keyword evidence="3" id="KW-0677">Repeat</keyword>
<feature type="region of interest" description="Disordered" evidence="7">
    <location>
        <begin position="493"/>
        <end position="551"/>
    </location>
</feature>
<dbReference type="SUPFAM" id="SSF54928">
    <property type="entry name" value="RNA-binding domain, RBD"/>
    <property type="match status" value="1"/>
</dbReference>